<dbReference type="AlphaFoldDB" id="A0A4R4ZBR6"/>
<organism evidence="1 2">
    <name type="scientific">Kribbella antibiotica</name>
    <dbReference type="NCBI Taxonomy" id="190195"/>
    <lineage>
        <taxon>Bacteria</taxon>
        <taxon>Bacillati</taxon>
        <taxon>Actinomycetota</taxon>
        <taxon>Actinomycetes</taxon>
        <taxon>Propionibacteriales</taxon>
        <taxon>Kribbellaceae</taxon>
        <taxon>Kribbella</taxon>
    </lineage>
</organism>
<comment type="caution">
    <text evidence="1">The sequence shown here is derived from an EMBL/GenBank/DDBJ whole genome shotgun (WGS) entry which is preliminary data.</text>
</comment>
<keyword evidence="2" id="KW-1185">Reference proteome</keyword>
<gene>
    <name evidence="1" type="ORF">E1263_27660</name>
</gene>
<protein>
    <submittedName>
        <fullName evidence="1">Uncharacterized protein</fullName>
    </submittedName>
</protein>
<dbReference type="EMBL" id="SMKX01000098">
    <property type="protein sequence ID" value="TDD53742.1"/>
    <property type="molecule type" value="Genomic_DNA"/>
</dbReference>
<evidence type="ECO:0000313" key="2">
    <source>
        <dbReference type="Proteomes" id="UP000295124"/>
    </source>
</evidence>
<accession>A0A4R4ZBR6</accession>
<sequence>MLSSPGTAVAADPPLGEGVLLGPRLEVDPALRILAATSKYYLTDFGKPADGRPAPWNIRNVSDGSAAGEFARSATPSSRTLDVVGDYAVEWAEDVVEARKLGEAETQVFPVPTGAKIRNVYPGGLLLERGDDFVLRTYAGDETPVTGVGAAAQVLDRTDAEFLLGTATGLFVLDVATGTASEIAPLDAATNWAQLTPGRVIWQTAASDTSTTVAWKDRTGAATGTIVVPFKQPLVPLGDDVALRLPDTKELLKVNVVDGTVTRNVVTGVHDAKDQGNGRLLLTAQSQVASIGADGALQTIAQTPAFEGQVGSVGLSGNRVRTAGTDGHLYETSDLGTTWSQLPLDSYGNDVQFERDVVLRKRITASGVKESVLTDSKGDWALPNWDAWIGRGGKLIAVDDAPYPWFGVWDLAKRKSIGGYSRALSLNDNVQYHKPRTRETIDVIGKPPHQLQIDIKQGCGEARQLEVSGNWLVLDCINGPDQIIDLTKFGIPIRTTTLAPNWKLGNNFLIQEDGNQLRVSDLRTLNMPERRYGPVASSSRAAEYEVDDQDGGRLVYMDENHRPRLVTLDWLSPTMNYKSDKFAPQFISADVGPAQRTQANFRFTPVYEDPATEADPSSGINVLHIRNQIRLSPDAPFSEWSESPTRPEYPAIYSGPVGSTTCIQVMARDRANNLSEWSQSYCSERVAPPAG</sequence>
<name>A0A4R4ZBR6_9ACTN</name>
<proteinExistence type="predicted"/>
<dbReference type="OrthoDB" id="262125at2"/>
<dbReference type="RefSeq" id="WP_132172519.1">
    <property type="nucleotide sequence ID" value="NZ_SMKX01000098.1"/>
</dbReference>
<dbReference type="Proteomes" id="UP000295124">
    <property type="component" value="Unassembled WGS sequence"/>
</dbReference>
<reference evidence="1 2" key="1">
    <citation type="submission" date="2019-03" db="EMBL/GenBank/DDBJ databases">
        <title>Draft genome sequences of novel Actinobacteria.</title>
        <authorList>
            <person name="Sahin N."/>
            <person name="Ay H."/>
            <person name="Saygin H."/>
        </authorList>
    </citation>
    <scope>NUCLEOTIDE SEQUENCE [LARGE SCALE GENOMIC DNA]</scope>
    <source>
        <strain evidence="1 2">JCM 13523</strain>
    </source>
</reference>
<evidence type="ECO:0000313" key="1">
    <source>
        <dbReference type="EMBL" id="TDD53742.1"/>
    </source>
</evidence>